<dbReference type="RefSeq" id="WP_084275142.1">
    <property type="nucleotide sequence ID" value="NZ_AP026671.1"/>
</dbReference>
<sequence>MFEKLLDKIVSIVFIPPKYPMRFRELMEANRVLVDNLSIDTIPGLKFCRLKLYLIYFILWNLIIIPLALLFHTFLAKLDCHISIILAILFTLLFFGTYKIFENRVKEYAAQKLIKEGWKNYLPHFPYEKYHIEVAQIYKEALDRDIAKHKIEQFIIDKLIESK</sequence>
<dbReference type="STRING" id="1069081.SAMN05660197_0666"/>
<proteinExistence type="predicted"/>
<dbReference type="EMBL" id="FWWZ01000001">
    <property type="protein sequence ID" value="SMC08884.1"/>
    <property type="molecule type" value="Genomic_DNA"/>
</dbReference>
<keyword evidence="3" id="KW-1185">Reference proteome</keyword>
<dbReference type="AlphaFoldDB" id="A0A1W1WRE8"/>
<keyword evidence="1" id="KW-1133">Transmembrane helix</keyword>
<dbReference type="OrthoDB" id="5343740at2"/>
<feature type="transmembrane region" description="Helical" evidence="1">
    <location>
        <begin position="53"/>
        <end position="75"/>
    </location>
</feature>
<evidence type="ECO:0000313" key="3">
    <source>
        <dbReference type="Proteomes" id="UP000192602"/>
    </source>
</evidence>
<accession>A0A1W1WRE8</accession>
<reference evidence="3" key="1">
    <citation type="submission" date="2017-04" db="EMBL/GenBank/DDBJ databases">
        <authorList>
            <person name="Varghese N."/>
            <person name="Submissions S."/>
        </authorList>
    </citation>
    <scope>NUCLEOTIDE SEQUENCE [LARGE SCALE GENOMIC DNA]</scope>
    <source>
        <strain evidence="3">DSM 16512</strain>
    </source>
</reference>
<name>A0A1W1WRE8_9BACT</name>
<dbReference type="Proteomes" id="UP000192602">
    <property type="component" value="Unassembled WGS sequence"/>
</dbReference>
<gene>
    <name evidence="2" type="ORF">SAMN05660197_0666</name>
</gene>
<protein>
    <submittedName>
        <fullName evidence="2">Uncharacterized protein</fullName>
    </submittedName>
</protein>
<keyword evidence="1" id="KW-0472">Membrane</keyword>
<organism evidence="2 3">
    <name type="scientific">Nitratiruptor tergarcus DSM 16512</name>
    <dbReference type="NCBI Taxonomy" id="1069081"/>
    <lineage>
        <taxon>Bacteria</taxon>
        <taxon>Pseudomonadati</taxon>
        <taxon>Campylobacterota</taxon>
        <taxon>Epsilonproteobacteria</taxon>
        <taxon>Nautiliales</taxon>
        <taxon>Nitratiruptoraceae</taxon>
        <taxon>Nitratiruptor</taxon>
    </lineage>
</organism>
<feature type="transmembrane region" description="Helical" evidence="1">
    <location>
        <begin position="81"/>
        <end position="101"/>
    </location>
</feature>
<keyword evidence="1" id="KW-0812">Transmembrane</keyword>
<evidence type="ECO:0000256" key="1">
    <source>
        <dbReference type="SAM" id="Phobius"/>
    </source>
</evidence>
<evidence type="ECO:0000313" key="2">
    <source>
        <dbReference type="EMBL" id="SMC08884.1"/>
    </source>
</evidence>